<protein>
    <recommendedName>
        <fullName evidence="2">TILa domain-containing protein</fullName>
    </recommendedName>
</protein>
<evidence type="ECO:0000259" key="2">
    <source>
        <dbReference type="Pfam" id="PF12714"/>
    </source>
</evidence>
<keyword evidence="1" id="KW-0732">Signal</keyword>
<sequence length="218" mass="24722">MKFFIPFASFFVALTVAQSCPDGSGRLHPEGESFLSDDCTSVNVCFNGQIYSQDYKCVPNSSCGIEDGFRACVCNAGFKKAGDVNSECKYMVPEEKYIRIEKECTYLADNENQTIYEDCFHVNLLYFHLDSHGFGPDWKPATAYVKLFHTLKNGTMIAHATDFKPRHLNCDVDWVTGSGDTYLCRDEPWNWNVYLNAGKGLKQDTVYPCTLESRKMQN</sequence>
<accession>A0AA39IAN9</accession>
<feature type="signal peptide" evidence="1">
    <location>
        <begin position="1"/>
        <end position="19"/>
    </location>
</feature>
<dbReference type="Proteomes" id="UP001175271">
    <property type="component" value="Unassembled WGS sequence"/>
</dbReference>
<dbReference type="Pfam" id="PF12714">
    <property type="entry name" value="TILa"/>
    <property type="match status" value="1"/>
</dbReference>
<keyword evidence="4" id="KW-1185">Reference proteome</keyword>
<dbReference type="EMBL" id="JAUCMV010000002">
    <property type="protein sequence ID" value="KAK0419789.1"/>
    <property type="molecule type" value="Genomic_DNA"/>
</dbReference>
<dbReference type="InterPro" id="IPR025615">
    <property type="entry name" value="TILa_dom"/>
</dbReference>
<dbReference type="AlphaFoldDB" id="A0AA39IAN9"/>
<organism evidence="3 4">
    <name type="scientific">Steinernema hermaphroditum</name>
    <dbReference type="NCBI Taxonomy" id="289476"/>
    <lineage>
        <taxon>Eukaryota</taxon>
        <taxon>Metazoa</taxon>
        <taxon>Ecdysozoa</taxon>
        <taxon>Nematoda</taxon>
        <taxon>Chromadorea</taxon>
        <taxon>Rhabditida</taxon>
        <taxon>Tylenchina</taxon>
        <taxon>Panagrolaimomorpha</taxon>
        <taxon>Strongyloidoidea</taxon>
        <taxon>Steinernematidae</taxon>
        <taxon>Steinernema</taxon>
    </lineage>
</organism>
<comment type="caution">
    <text evidence="3">The sequence shown here is derived from an EMBL/GenBank/DDBJ whole genome shotgun (WGS) entry which is preliminary data.</text>
</comment>
<proteinExistence type="predicted"/>
<dbReference type="PROSITE" id="PS51257">
    <property type="entry name" value="PROKAR_LIPOPROTEIN"/>
    <property type="match status" value="1"/>
</dbReference>
<gene>
    <name evidence="3" type="ORF">QR680_014319</name>
</gene>
<feature type="domain" description="TILa" evidence="2">
    <location>
        <begin position="20"/>
        <end position="72"/>
    </location>
</feature>
<reference evidence="3" key="1">
    <citation type="submission" date="2023-06" db="EMBL/GenBank/DDBJ databases">
        <title>Genomic analysis of the entomopathogenic nematode Steinernema hermaphroditum.</title>
        <authorList>
            <person name="Schwarz E.M."/>
            <person name="Heppert J.K."/>
            <person name="Baniya A."/>
            <person name="Schwartz H.T."/>
            <person name="Tan C.-H."/>
            <person name="Antoshechkin I."/>
            <person name="Sternberg P.W."/>
            <person name="Goodrich-Blair H."/>
            <person name="Dillman A.R."/>
        </authorList>
    </citation>
    <scope>NUCLEOTIDE SEQUENCE</scope>
    <source>
        <strain evidence="3">PS9179</strain>
        <tissue evidence="3">Whole animal</tissue>
    </source>
</reference>
<name>A0AA39IAN9_9BILA</name>
<evidence type="ECO:0000256" key="1">
    <source>
        <dbReference type="SAM" id="SignalP"/>
    </source>
</evidence>
<evidence type="ECO:0000313" key="3">
    <source>
        <dbReference type="EMBL" id="KAK0419789.1"/>
    </source>
</evidence>
<evidence type="ECO:0000313" key="4">
    <source>
        <dbReference type="Proteomes" id="UP001175271"/>
    </source>
</evidence>
<feature type="chain" id="PRO_5041468556" description="TILa domain-containing protein" evidence="1">
    <location>
        <begin position="20"/>
        <end position="218"/>
    </location>
</feature>